<protein>
    <submittedName>
        <fullName evidence="6">Putative soluble lytic murein transglycosylase</fullName>
    </submittedName>
</protein>
<dbReference type="InterPro" id="IPR012289">
    <property type="entry name" value="Lytic_TGlycosylase_superhlx_L"/>
</dbReference>
<evidence type="ECO:0000313" key="6">
    <source>
        <dbReference type="EMBL" id="AGO16151.1"/>
    </source>
</evidence>
<evidence type="ECO:0000256" key="3">
    <source>
        <dbReference type="SAM" id="SignalP"/>
    </source>
</evidence>
<dbReference type="GO" id="GO:0016020">
    <property type="term" value="C:membrane"/>
    <property type="evidence" value="ECO:0007669"/>
    <property type="project" value="InterPro"/>
</dbReference>
<feature type="domain" description="Lytic transglycosylase superhelical linker" evidence="5">
    <location>
        <begin position="453"/>
        <end position="519"/>
    </location>
</feature>
<dbReference type="Pfam" id="PF14718">
    <property type="entry name" value="SLT_L"/>
    <property type="match status" value="1"/>
</dbReference>
<dbReference type="AlphaFoldDB" id="A0A806JBJ0"/>
<dbReference type="GO" id="GO:0042597">
    <property type="term" value="C:periplasmic space"/>
    <property type="evidence" value="ECO:0007669"/>
    <property type="project" value="InterPro"/>
</dbReference>
<evidence type="ECO:0000259" key="5">
    <source>
        <dbReference type="Pfam" id="PF14718"/>
    </source>
</evidence>
<proteinExistence type="inferred from homology"/>
<dbReference type="InterPro" id="IPR008939">
    <property type="entry name" value="Lytic_TGlycosylase_superhlx_U"/>
</dbReference>
<dbReference type="InterPro" id="IPR023346">
    <property type="entry name" value="Lysozyme-like_dom_sf"/>
</dbReference>
<dbReference type="Gene3D" id="1.10.1240.20">
    <property type="entry name" value="Lytic transglycosylase, superhelical linker domain"/>
    <property type="match status" value="1"/>
</dbReference>
<dbReference type="Gene3D" id="1.10.530.10">
    <property type="match status" value="1"/>
</dbReference>
<comment type="similarity">
    <text evidence="1">Belongs to the transglycosylase Slt family.</text>
</comment>
<gene>
    <name evidence="6" type="ORF">K756_04710</name>
</gene>
<evidence type="ECO:0000313" key="7">
    <source>
        <dbReference type="Proteomes" id="UP000014672"/>
    </source>
</evidence>
<sequence>MGKKILFVYLAMCLSAWATQSQSSPEIEKLKLQWQNEQQNIYRQLEKQRVNFLLLETLLREMEREGKFSNAIFERVVHLEAMLLDYPLIEEIKWAILNTKLKLNAISQEEILHFIKQYPHIAKRNKLEQFPIEMWYKQQKWSELLAYSDKVGELSVANQCRVWAAQYQSQADKLQLNPEAAQANNLAQPLSPELAQLLAKFDDFWINNGSLPSDCANLEAFWRDQGLKTEDKVKQKAVKLWITNAKAELSQLALNNQDVELGKWLADLQKLLSEPNYLQHFIAKQPLNDLNKQLVLHAFPKFLKTLPEQMQNVDFAPYQTWAEQWQLSENQVREWKIQFLQRFFDNTTPQFQQWRDAQLAELKEDSLTERRLRMAIWQKSDLNRWLVLLSPETRAKAEWRYWLAKSQPAQQAAIFQQLATERGFYPMLAAQALGQPYQLVLPAINKLTEQQTLKFKPQLNRIAELRALKRLSAAKIVWVDLLQAASFDEKIALSNFALQQDWFDLAVEGTIQAKAWDYLSLRLPNAYSDWFELNLQHKKITKTFAMAIARQESAWNAQARSHANAIGLMQLLPTTASQTAKANQLSYTGEKDLLDPFKNIMLGTAHLAELNETYPNNRILIAAAYNAGPHRVSRWLERANGTLAMDEFIASIPFVETRGYVQNVLAYDYYYQFLYNETLVLFTRDERERRY</sequence>
<reference evidence="6 7" key="1">
    <citation type="journal article" date="2013" name="PLoS ONE">
        <title>Complete Genome Analysis of a Haemophilus parasuis Serovar 12 Strain from China.</title>
        <authorList>
            <person name="Li Y."/>
            <person name="Kwok A.H."/>
            <person name="Jiang J."/>
            <person name="Zou Y."/>
            <person name="Zheng F."/>
            <person name="Chen P."/>
            <person name="Hou C."/>
            <person name="Leung F.C."/>
            <person name="Jiang P."/>
        </authorList>
    </citation>
    <scope>NUCLEOTIDE SEQUENCE [LARGE SCALE GENOMIC DNA]</scope>
    <source>
        <strain evidence="6 7">ZJ0906</strain>
    </source>
</reference>
<dbReference type="GO" id="GO:0000270">
    <property type="term" value="P:peptidoglycan metabolic process"/>
    <property type="evidence" value="ECO:0007669"/>
    <property type="project" value="InterPro"/>
</dbReference>
<dbReference type="PANTHER" id="PTHR37423:SF5">
    <property type="entry name" value="SOLUBLE LYTIC MUREIN TRANSGLYCOSYLASE"/>
    <property type="match status" value="1"/>
</dbReference>
<dbReference type="Gene3D" id="1.25.20.10">
    <property type="entry name" value="Bacterial muramidases"/>
    <property type="match status" value="1"/>
</dbReference>
<dbReference type="GO" id="GO:0004553">
    <property type="term" value="F:hydrolase activity, hydrolyzing O-glycosyl compounds"/>
    <property type="evidence" value="ECO:0007669"/>
    <property type="project" value="InterPro"/>
</dbReference>
<dbReference type="CDD" id="cd13401">
    <property type="entry name" value="Slt70-like"/>
    <property type="match status" value="1"/>
</dbReference>
<evidence type="ECO:0000256" key="1">
    <source>
        <dbReference type="ARBA" id="ARBA00007734"/>
    </source>
</evidence>
<feature type="chain" id="PRO_5032693506" evidence="3">
    <location>
        <begin position="19"/>
        <end position="691"/>
    </location>
</feature>
<feature type="signal peptide" evidence="3">
    <location>
        <begin position="1"/>
        <end position="18"/>
    </location>
</feature>
<dbReference type="PANTHER" id="PTHR37423">
    <property type="entry name" value="SOLUBLE LYTIC MUREIN TRANSGLYCOSYLASE-RELATED"/>
    <property type="match status" value="1"/>
</dbReference>
<dbReference type="SUPFAM" id="SSF53955">
    <property type="entry name" value="Lysozyme-like"/>
    <property type="match status" value="1"/>
</dbReference>
<evidence type="ECO:0000256" key="2">
    <source>
        <dbReference type="ARBA" id="ARBA00022729"/>
    </source>
</evidence>
<dbReference type="PROSITE" id="PS00922">
    <property type="entry name" value="TRANSGLYCOSYLASE"/>
    <property type="match status" value="1"/>
</dbReference>
<dbReference type="GO" id="GO:0008933">
    <property type="term" value="F:peptidoglycan lytic transglycosylase activity"/>
    <property type="evidence" value="ECO:0007669"/>
    <property type="project" value="InterPro"/>
</dbReference>
<dbReference type="EMBL" id="CP005384">
    <property type="protein sequence ID" value="AGO16151.1"/>
    <property type="molecule type" value="Genomic_DNA"/>
</dbReference>
<name>A0A806JBJ0_GLAPU</name>
<organism evidence="6 7">
    <name type="scientific">Glaesserella parasuis ZJ0906</name>
    <dbReference type="NCBI Taxonomy" id="1322346"/>
    <lineage>
        <taxon>Bacteria</taxon>
        <taxon>Pseudomonadati</taxon>
        <taxon>Pseudomonadota</taxon>
        <taxon>Gammaproteobacteria</taxon>
        <taxon>Pasteurellales</taxon>
        <taxon>Pasteurellaceae</taxon>
        <taxon>Glaesserella</taxon>
    </lineage>
</organism>
<evidence type="ECO:0000259" key="4">
    <source>
        <dbReference type="Pfam" id="PF01464"/>
    </source>
</evidence>
<dbReference type="Proteomes" id="UP000014672">
    <property type="component" value="Chromosome"/>
</dbReference>
<dbReference type="Pfam" id="PF01464">
    <property type="entry name" value="SLT"/>
    <property type="match status" value="1"/>
</dbReference>
<dbReference type="InterPro" id="IPR037061">
    <property type="entry name" value="Lytic_TGlycoase_superhlx_L_sf"/>
</dbReference>
<accession>A0A806JBJ0</accession>
<dbReference type="KEGG" id="hpaz:K756_04710"/>
<dbReference type="SUPFAM" id="SSF48435">
    <property type="entry name" value="Bacterial muramidases"/>
    <property type="match status" value="1"/>
</dbReference>
<dbReference type="InterPro" id="IPR008258">
    <property type="entry name" value="Transglycosylase_SLT_dom_1"/>
</dbReference>
<keyword evidence="2 3" id="KW-0732">Signal</keyword>
<dbReference type="InterPro" id="IPR000189">
    <property type="entry name" value="Transglyc_AS"/>
</dbReference>
<feature type="domain" description="Transglycosylase SLT" evidence="4">
    <location>
        <begin position="535"/>
        <end position="640"/>
    </location>
</feature>